<dbReference type="EMBL" id="KL596656">
    <property type="protein sequence ID" value="KER30724.1"/>
    <property type="molecule type" value="Genomic_DNA"/>
</dbReference>
<proteinExistence type="predicted"/>
<dbReference type="GeneID" id="20317063"/>
<gene>
    <name evidence="1" type="ORF">T265_02875</name>
</gene>
<reference evidence="1 2" key="1">
    <citation type="submission" date="2013-11" db="EMBL/GenBank/DDBJ databases">
        <title>Opisthorchis viverrini - life in the bile duct.</title>
        <authorList>
            <person name="Young N.D."/>
            <person name="Nagarajan N."/>
            <person name="Lin S.J."/>
            <person name="Korhonen P.K."/>
            <person name="Jex A.R."/>
            <person name="Hall R.S."/>
            <person name="Safavi-Hemami H."/>
            <person name="Kaewkong W."/>
            <person name="Bertrand D."/>
            <person name="Gao S."/>
            <person name="Seet Q."/>
            <person name="Wongkham S."/>
            <person name="Teh B.T."/>
            <person name="Wongkham C."/>
            <person name="Intapan P.M."/>
            <person name="Maleewong W."/>
            <person name="Yang X."/>
            <person name="Hu M."/>
            <person name="Wang Z."/>
            <person name="Hofmann A."/>
            <person name="Sternberg P.W."/>
            <person name="Tan P."/>
            <person name="Wang J."/>
            <person name="Gasser R.B."/>
        </authorList>
    </citation>
    <scope>NUCLEOTIDE SEQUENCE [LARGE SCALE GENOMIC DNA]</scope>
</reference>
<dbReference type="RefSeq" id="XP_009165492.1">
    <property type="nucleotide sequence ID" value="XM_009167228.1"/>
</dbReference>
<dbReference type="Proteomes" id="UP000054324">
    <property type="component" value="Unassembled WGS sequence"/>
</dbReference>
<name>A0A075AHZ1_OPIVI</name>
<organism evidence="1 2">
    <name type="scientific">Opisthorchis viverrini</name>
    <name type="common">Southeast Asian liver fluke</name>
    <dbReference type="NCBI Taxonomy" id="6198"/>
    <lineage>
        <taxon>Eukaryota</taxon>
        <taxon>Metazoa</taxon>
        <taxon>Spiralia</taxon>
        <taxon>Lophotrochozoa</taxon>
        <taxon>Platyhelminthes</taxon>
        <taxon>Trematoda</taxon>
        <taxon>Digenea</taxon>
        <taxon>Opisthorchiida</taxon>
        <taxon>Opisthorchiata</taxon>
        <taxon>Opisthorchiidae</taxon>
        <taxon>Opisthorchis</taxon>
    </lineage>
</organism>
<evidence type="ECO:0000313" key="1">
    <source>
        <dbReference type="EMBL" id="KER30724.1"/>
    </source>
</evidence>
<protein>
    <submittedName>
        <fullName evidence="1">Uncharacterized protein</fullName>
    </submittedName>
</protein>
<dbReference type="CTD" id="20317063"/>
<evidence type="ECO:0000313" key="2">
    <source>
        <dbReference type="Proteomes" id="UP000054324"/>
    </source>
</evidence>
<feature type="non-terminal residue" evidence="1">
    <location>
        <position position="60"/>
    </location>
</feature>
<accession>A0A075AHZ1</accession>
<dbReference type="AlphaFoldDB" id="A0A075AHZ1"/>
<sequence length="60" mass="6829">CFGPLVQVPKSYQSVYPVPLSDSVTEDDVIVVRSMDPRAAWKHKIKDWRITSVDPTVWKG</sequence>
<keyword evidence="2" id="KW-1185">Reference proteome</keyword>
<feature type="non-terminal residue" evidence="1">
    <location>
        <position position="1"/>
    </location>
</feature>
<dbReference type="KEGG" id="ovi:T265_02875"/>